<name>A0ABS5JUW4_9BACT</name>
<dbReference type="Pfam" id="PF18990">
    <property type="entry name" value="DUF5723"/>
    <property type="match status" value="1"/>
</dbReference>
<evidence type="ECO:0000313" key="3">
    <source>
        <dbReference type="Proteomes" id="UP000708576"/>
    </source>
</evidence>
<dbReference type="EMBL" id="JAGUCO010000006">
    <property type="protein sequence ID" value="MBS2098685.1"/>
    <property type="molecule type" value="Genomic_DNA"/>
</dbReference>
<proteinExistence type="predicted"/>
<reference evidence="2 3" key="1">
    <citation type="journal article" date="2015" name="Int. J. Syst. Evol. Microbiol.">
        <title>Carboxylicivirga linearis sp. nov., isolated from a sea cucumber culture pond.</title>
        <authorList>
            <person name="Wang F.Q."/>
            <person name="Zhou Y.X."/>
            <person name="Lin X.Z."/>
            <person name="Chen G.J."/>
            <person name="Du Z.J."/>
        </authorList>
    </citation>
    <scope>NUCLEOTIDE SEQUENCE [LARGE SCALE GENOMIC DNA]</scope>
    <source>
        <strain evidence="2 3">FB218</strain>
    </source>
</reference>
<accession>A0ABS5JUW4</accession>
<dbReference type="RefSeq" id="WP_212215929.1">
    <property type="nucleotide sequence ID" value="NZ_JAGUCO010000006.1"/>
</dbReference>
<dbReference type="InterPro" id="IPR043781">
    <property type="entry name" value="DUF5723"/>
</dbReference>
<protein>
    <recommendedName>
        <fullName evidence="1">DUF5723 domain-containing protein</fullName>
    </recommendedName>
</protein>
<organism evidence="2 3">
    <name type="scientific">Carboxylicivirga linearis</name>
    <dbReference type="NCBI Taxonomy" id="1628157"/>
    <lineage>
        <taxon>Bacteria</taxon>
        <taxon>Pseudomonadati</taxon>
        <taxon>Bacteroidota</taxon>
        <taxon>Bacteroidia</taxon>
        <taxon>Marinilabiliales</taxon>
        <taxon>Marinilabiliaceae</taxon>
        <taxon>Carboxylicivirga</taxon>
    </lineage>
</organism>
<feature type="domain" description="DUF5723" evidence="1">
    <location>
        <begin position="43"/>
        <end position="425"/>
    </location>
</feature>
<dbReference type="Proteomes" id="UP000708576">
    <property type="component" value="Unassembled WGS sequence"/>
</dbReference>
<sequence length="483" mass="54603">MNSILRRVFILGSLLTVVQIGMAQQNLTLFLMHELPQANFVNPAVTPRCPVIIGMPGLSSFHTNYSNTAFTVQELFEEENDSLYFNPDRAIRNMKGHELVGAETHYTPLYLGLWIKNTYWTFALTEKVYTYNTFNQNTAKLLWEGNYPAFTGNAASLNGLRLNMNHYREYAVGWAKQTGERFQLGIRGKLIFGKGNVYTPRTEGGLYTDDRTFALDMDLETKVNTSFPLEVSTDEDGYVTDIAFQEDIDWMSYMMNNRNLGIGFDIGFVYQLNSRTTLSGSLLDVGFINWTSDVNNFESTGTFSYSGTDSESDFDDPDYISNIGDSLQNIFVPQPNASGYISPLLPQMYVGLTRVLTDHINAGAVFRNEFYRNRLHPSFSLSANTFDYKVLNASLSYSMINGDYFNIGAGVGAKLGPIHIHAITDNLFSFFDLSDARGINLRFGISIIPGCDPKDEKKRQPNKGIQALPCYYNPYTKHRRAWR</sequence>
<keyword evidence="3" id="KW-1185">Reference proteome</keyword>
<evidence type="ECO:0000259" key="1">
    <source>
        <dbReference type="Pfam" id="PF18990"/>
    </source>
</evidence>
<evidence type="ECO:0000313" key="2">
    <source>
        <dbReference type="EMBL" id="MBS2098685.1"/>
    </source>
</evidence>
<comment type="caution">
    <text evidence="2">The sequence shown here is derived from an EMBL/GenBank/DDBJ whole genome shotgun (WGS) entry which is preliminary data.</text>
</comment>
<gene>
    <name evidence="2" type="ORF">KEM10_10380</name>
</gene>